<dbReference type="EMBL" id="VWOX01000005">
    <property type="protein sequence ID" value="KAA5543871.1"/>
    <property type="molecule type" value="Genomic_DNA"/>
</dbReference>
<evidence type="ECO:0000256" key="8">
    <source>
        <dbReference type="PIRSR" id="PIRSR001369-1"/>
    </source>
</evidence>
<evidence type="ECO:0000256" key="5">
    <source>
        <dbReference type="ARBA" id="ARBA00049288"/>
    </source>
</evidence>
<dbReference type="InterPro" id="IPR016142">
    <property type="entry name" value="Citrate_synth-like_lrg_a-sub"/>
</dbReference>
<dbReference type="PRINTS" id="PR00143">
    <property type="entry name" value="CITRTSNTHASE"/>
</dbReference>
<dbReference type="Gene3D" id="2.20.28.60">
    <property type="match status" value="1"/>
</dbReference>
<dbReference type="AlphaFoldDB" id="A0A5M6D8M1"/>
<evidence type="ECO:0000256" key="10">
    <source>
        <dbReference type="RuleBase" id="RU003406"/>
    </source>
</evidence>
<dbReference type="InterPro" id="IPR019810">
    <property type="entry name" value="Citrate_synthase_AS"/>
</dbReference>
<dbReference type="NCBIfam" id="NF004126">
    <property type="entry name" value="PRK05614.1"/>
    <property type="match status" value="1"/>
</dbReference>
<dbReference type="InterPro" id="IPR010953">
    <property type="entry name" value="Citrate_synthase_typ-I"/>
</dbReference>
<dbReference type="PIRSF" id="PIRSF001369">
    <property type="entry name" value="Citrate_synth"/>
    <property type="match status" value="1"/>
</dbReference>
<keyword evidence="12" id="KW-1185">Reference proteome</keyword>
<comment type="pathway">
    <text evidence="1 9">Carbohydrate metabolism; tricarboxylic acid cycle; isocitrate from oxaloacetate: step 1/2.</text>
</comment>
<feature type="active site" evidence="8">
    <location>
        <position position="316"/>
    </location>
</feature>
<dbReference type="Pfam" id="PF00285">
    <property type="entry name" value="Citrate_synt"/>
    <property type="match status" value="1"/>
</dbReference>
<dbReference type="GO" id="GO:0006099">
    <property type="term" value="P:tricarboxylic acid cycle"/>
    <property type="evidence" value="ECO:0007669"/>
    <property type="project" value="UniProtKB-UniRule"/>
</dbReference>
<dbReference type="PANTHER" id="PTHR42871">
    <property type="entry name" value="CITRATE SYNTHASE"/>
    <property type="match status" value="1"/>
</dbReference>
<name>A0A5M6D8M1_9BACT</name>
<evidence type="ECO:0000256" key="9">
    <source>
        <dbReference type="RuleBase" id="RU003370"/>
    </source>
</evidence>
<keyword evidence="3 9" id="KW-0816">Tricarboxylic acid cycle</keyword>
<dbReference type="CDD" id="cd06114">
    <property type="entry name" value="EcCS_like"/>
    <property type="match status" value="1"/>
</dbReference>
<accession>A0A5M6D8M1</accession>
<gene>
    <name evidence="11" type="ORF">FYK55_11935</name>
</gene>
<reference evidence="11 12" key="1">
    <citation type="submission" date="2019-08" db="EMBL/GenBank/DDBJ databases">
        <authorList>
            <person name="Dhanesh K."/>
            <person name="Kumar G."/>
            <person name="Sasikala C."/>
            <person name="Venkata Ramana C."/>
        </authorList>
    </citation>
    <scope>NUCLEOTIDE SEQUENCE [LARGE SCALE GENOMIC DNA]</scope>
    <source>
        <strain evidence="11 12">JC645</strain>
    </source>
</reference>
<dbReference type="NCBIfam" id="TIGR01798">
    <property type="entry name" value="cit_synth_I"/>
    <property type="match status" value="1"/>
</dbReference>
<dbReference type="InterPro" id="IPR016143">
    <property type="entry name" value="Citrate_synth-like_sm_a-sub"/>
</dbReference>
<dbReference type="PANTHER" id="PTHR42871:SF1">
    <property type="entry name" value="CITRATE SYNTHASE"/>
    <property type="match status" value="1"/>
</dbReference>
<dbReference type="InterPro" id="IPR024176">
    <property type="entry name" value="Citrate_synthase_bac-typ"/>
</dbReference>
<dbReference type="UniPathway" id="UPA00223">
    <property type="reaction ID" value="UER00717"/>
</dbReference>
<dbReference type="PROSITE" id="PS00480">
    <property type="entry name" value="CITRATE_SYNTHASE"/>
    <property type="match status" value="1"/>
</dbReference>
<comment type="caution">
    <text evidence="11">The sequence shown here is derived from an EMBL/GenBank/DDBJ whole genome shotgun (WGS) entry which is preliminary data.</text>
</comment>
<evidence type="ECO:0000256" key="6">
    <source>
        <dbReference type="NCBIfam" id="TIGR01798"/>
    </source>
</evidence>
<dbReference type="GO" id="GO:0036440">
    <property type="term" value="F:citrate synthase activity"/>
    <property type="evidence" value="ECO:0007669"/>
    <property type="project" value="UniProtKB-EC"/>
</dbReference>
<dbReference type="Gene3D" id="1.10.230.10">
    <property type="entry name" value="Cytochrome P450-Terp, domain 2"/>
    <property type="match status" value="1"/>
</dbReference>
<dbReference type="RefSeq" id="WP_150076623.1">
    <property type="nucleotide sequence ID" value="NZ_VWOX01000005.1"/>
</dbReference>
<dbReference type="Proteomes" id="UP000324479">
    <property type="component" value="Unassembled WGS sequence"/>
</dbReference>
<dbReference type="Gene3D" id="1.10.580.10">
    <property type="entry name" value="Citrate Synthase, domain 1"/>
    <property type="match status" value="1"/>
</dbReference>
<comment type="catalytic activity">
    <reaction evidence="5 9">
        <text>oxaloacetate + acetyl-CoA + H2O = citrate + CoA + H(+)</text>
        <dbReference type="Rhea" id="RHEA:16845"/>
        <dbReference type="ChEBI" id="CHEBI:15377"/>
        <dbReference type="ChEBI" id="CHEBI:15378"/>
        <dbReference type="ChEBI" id="CHEBI:16452"/>
        <dbReference type="ChEBI" id="CHEBI:16947"/>
        <dbReference type="ChEBI" id="CHEBI:57287"/>
        <dbReference type="ChEBI" id="CHEBI:57288"/>
        <dbReference type="EC" id="2.3.3.16"/>
    </reaction>
</comment>
<evidence type="ECO:0000256" key="4">
    <source>
        <dbReference type="ARBA" id="ARBA00022679"/>
    </source>
</evidence>
<dbReference type="InterPro" id="IPR002020">
    <property type="entry name" value="Citrate_synthase"/>
</dbReference>
<evidence type="ECO:0000256" key="7">
    <source>
        <dbReference type="PIRNR" id="PIRNR001369"/>
    </source>
</evidence>
<feature type="active site" evidence="8">
    <location>
        <position position="373"/>
    </location>
</feature>
<evidence type="ECO:0000256" key="2">
    <source>
        <dbReference type="ARBA" id="ARBA00010566"/>
    </source>
</evidence>
<proteinExistence type="inferred from homology"/>
<evidence type="ECO:0000256" key="3">
    <source>
        <dbReference type="ARBA" id="ARBA00022532"/>
    </source>
</evidence>
<comment type="similarity">
    <text evidence="2 7 10">Belongs to the citrate synthase family.</text>
</comment>
<protein>
    <recommendedName>
        <fullName evidence="6 7">Citrate synthase</fullName>
    </recommendedName>
</protein>
<sequence length="439" mass="49061">MSAKVNLEVEDVGTARLIYGDQEVELPVVEGSESERGIDISALRKKTGLVTLDEGFVNTGSTRSAITFLDGEKGVLRYRGYPIEDLAAHCDFVEVAYLLINGELPTAEEAAEFRSGIRHHTMIHEDMRSFYNGFPRDAHPMAILSSVVGALSTFYQDSMQVDDPDQVEISIYRLLAKLPTIAAYSYKKSMGQPFMYPSNDLDYCENFLHMMFATPAHEHIIDPDFAEALNLLLIVHADHEQNCSTSTVRMVGSSNANLFASISAGIGALWGPLHGGANEACVNMLETIAADGGNVKKYVDMAKDKNSSFRLMGFGHRVYKNFDPRAKIIRACCDKLLAKMNIDDPLFEVAQKLQDVALEDEYFVERKLYPNVDFYSGVIYRAIGIPVQMFTVLFAIGRLPGWIAHWKELHANPGKRIYRPRQIYTGATERKVIPIEKRG</sequence>
<dbReference type="SUPFAM" id="SSF48256">
    <property type="entry name" value="Citrate synthase"/>
    <property type="match status" value="1"/>
</dbReference>
<dbReference type="FunFam" id="1.10.230.10:FF:000002">
    <property type="entry name" value="Citrate synthase"/>
    <property type="match status" value="1"/>
</dbReference>
<organism evidence="11 12">
    <name type="scientific">Roseiconus nitratireducens</name>
    <dbReference type="NCBI Taxonomy" id="2605748"/>
    <lineage>
        <taxon>Bacteria</taxon>
        <taxon>Pseudomonadati</taxon>
        <taxon>Planctomycetota</taxon>
        <taxon>Planctomycetia</taxon>
        <taxon>Pirellulales</taxon>
        <taxon>Pirellulaceae</taxon>
        <taxon>Roseiconus</taxon>
    </lineage>
</organism>
<dbReference type="GO" id="GO:0005737">
    <property type="term" value="C:cytoplasm"/>
    <property type="evidence" value="ECO:0007669"/>
    <property type="project" value="InterPro"/>
</dbReference>
<evidence type="ECO:0000313" key="12">
    <source>
        <dbReference type="Proteomes" id="UP000324479"/>
    </source>
</evidence>
<keyword evidence="11" id="KW-0012">Acyltransferase</keyword>
<dbReference type="InterPro" id="IPR036969">
    <property type="entry name" value="Citrate_synthase_sf"/>
</dbReference>
<keyword evidence="4 7" id="KW-0808">Transferase</keyword>
<evidence type="ECO:0000313" key="11">
    <source>
        <dbReference type="EMBL" id="KAA5543871.1"/>
    </source>
</evidence>
<evidence type="ECO:0000256" key="1">
    <source>
        <dbReference type="ARBA" id="ARBA00004751"/>
    </source>
</evidence>